<keyword evidence="2" id="KW-1185">Reference proteome</keyword>
<proteinExistence type="predicted"/>
<dbReference type="Proteomes" id="UP001140096">
    <property type="component" value="Unassembled WGS sequence"/>
</dbReference>
<gene>
    <name evidence="1" type="ORF">H4S07_003666</name>
</gene>
<dbReference type="EMBL" id="JANBUP010001253">
    <property type="protein sequence ID" value="KAJ2807067.1"/>
    <property type="molecule type" value="Genomic_DNA"/>
</dbReference>
<evidence type="ECO:0000313" key="1">
    <source>
        <dbReference type="EMBL" id="KAJ2807067.1"/>
    </source>
</evidence>
<organism evidence="1 2">
    <name type="scientific">Coemansia furcata</name>
    <dbReference type="NCBI Taxonomy" id="417177"/>
    <lineage>
        <taxon>Eukaryota</taxon>
        <taxon>Fungi</taxon>
        <taxon>Fungi incertae sedis</taxon>
        <taxon>Zoopagomycota</taxon>
        <taxon>Kickxellomycotina</taxon>
        <taxon>Kickxellomycetes</taxon>
        <taxon>Kickxellales</taxon>
        <taxon>Kickxellaceae</taxon>
        <taxon>Coemansia</taxon>
    </lineage>
</organism>
<protein>
    <submittedName>
        <fullName evidence="1">Uncharacterized protein</fullName>
    </submittedName>
</protein>
<sequence length="256" mass="27863">MLGHTDAQNRLRSRIGAPTSTRSTAESKAGESKPHGIQNVSPTEPLSRPQTEAARHCYEVLISRGIALLQPHSVLSIAEAYHAWYHSAGSNVAGSILYQTLGRKASGVRAAGDGMYDIRSVYWLGLCYWHIGEVSTVYALVGSATLESEDIIEVCDGESADGATMESAKLRSMKALACSLWLMAMSCTRLDKWQEAEDHLNTLRDVLRLVYAPDEPGHSAGADMRRAVRADSSLYLVPTLADVVDLLGLVCMRTNR</sequence>
<name>A0ACC1LEV8_9FUNG</name>
<accession>A0ACC1LEV8</accession>
<comment type="caution">
    <text evidence="1">The sequence shown here is derived from an EMBL/GenBank/DDBJ whole genome shotgun (WGS) entry which is preliminary data.</text>
</comment>
<evidence type="ECO:0000313" key="2">
    <source>
        <dbReference type="Proteomes" id="UP001140096"/>
    </source>
</evidence>
<reference evidence="1" key="1">
    <citation type="submission" date="2022-07" db="EMBL/GenBank/DDBJ databases">
        <title>Phylogenomic reconstructions and comparative analyses of Kickxellomycotina fungi.</title>
        <authorList>
            <person name="Reynolds N.K."/>
            <person name="Stajich J.E."/>
            <person name="Barry K."/>
            <person name="Grigoriev I.V."/>
            <person name="Crous P."/>
            <person name="Smith M.E."/>
        </authorList>
    </citation>
    <scope>NUCLEOTIDE SEQUENCE</scope>
    <source>
        <strain evidence="1">CBS 102833</strain>
    </source>
</reference>
<feature type="non-terminal residue" evidence="1">
    <location>
        <position position="256"/>
    </location>
</feature>